<evidence type="ECO:0000313" key="2">
    <source>
        <dbReference type="EMBL" id="CAB1425720.1"/>
    </source>
</evidence>
<comment type="caution">
    <text evidence="2">The sequence shown here is derived from an EMBL/GenBank/DDBJ whole genome shotgun (WGS) entry which is preliminary data.</text>
</comment>
<gene>
    <name evidence="2" type="ORF">PLEPLA_LOCUS13653</name>
</gene>
<sequence length="201" mass="22547">MGLPGAPHMESSLEASHFPESFQAPGPPTLSSFLIPLRALTCMTGTGEKKETAERKLTGYGLWWRERERRLRVGSPGIGGVVPQSPLTLSGMMTCISPTEQQHQGDIYLHECSKWREWTSTCFILHCHKLGCWEDVRLPRAFSPVAFLFLIIASCSSSKAALQHERALLTSPWLKHCVHNKRIYIYRMEVGGRGKAIKEKA</sequence>
<dbReference type="AlphaFoldDB" id="A0A9N7U6J8"/>
<name>A0A9N7U6J8_PLEPL</name>
<dbReference type="EMBL" id="CADEAL010000828">
    <property type="protein sequence ID" value="CAB1425720.1"/>
    <property type="molecule type" value="Genomic_DNA"/>
</dbReference>
<protein>
    <submittedName>
        <fullName evidence="2">Uncharacterized protein</fullName>
    </submittedName>
</protein>
<evidence type="ECO:0000313" key="3">
    <source>
        <dbReference type="Proteomes" id="UP001153269"/>
    </source>
</evidence>
<accession>A0A9N7U6J8</accession>
<proteinExistence type="predicted"/>
<reference evidence="2" key="1">
    <citation type="submission" date="2020-03" db="EMBL/GenBank/DDBJ databases">
        <authorList>
            <person name="Weist P."/>
        </authorList>
    </citation>
    <scope>NUCLEOTIDE SEQUENCE</scope>
</reference>
<dbReference type="Proteomes" id="UP001153269">
    <property type="component" value="Unassembled WGS sequence"/>
</dbReference>
<organism evidence="2 3">
    <name type="scientific">Pleuronectes platessa</name>
    <name type="common">European plaice</name>
    <dbReference type="NCBI Taxonomy" id="8262"/>
    <lineage>
        <taxon>Eukaryota</taxon>
        <taxon>Metazoa</taxon>
        <taxon>Chordata</taxon>
        <taxon>Craniata</taxon>
        <taxon>Vertebrata</taxon>
        <taxon>Euteleostomi</taxon>
        <taxon>Actinopterygii</taxon>
        <taxon>Neopterygii</taxon>
        <taxon>Teleostei</taxon>
        <taxon>Neoteleostei</taxon>
        <taxon>Acanthomorphata</taxon>
        <taxon>Carangaria</taxon>
        <taxon>Pleuronectiformes</taxon>
        <taxon>Pleuronectoidei</taxon>
        <taxon>Pleuronectidae</taxon>
        <taxon>Pleuronectes</taxon>
    </lineage>
</organism>
<feature type="region of interest" description="Disordered" evidence="1">
    <location>
        <begin position="1"/>
        <end position="21"/>
    </location>
</feature>
<keyword evidence="3" id="KW-1185">Reference proteome</keyword>
<evidence type="ECO:0000256" key="1">
    <source>
        <dbReference type="SAM" id="MobiDB-lite"/>
    </source>
</evidence>